<organism evidence="1 2">
    <name type="scientific">Cichorium intybus</name>
    <name type="common">Chicory</name>
    <dbReference type="NCBI Taxonomy" id="13427"/>
    <lineage>
        <taxon>Eukaryota</taxon>
        <taxon>Viridiplantae</taxon>
        <taxon>Streptophyta</taxon>
        <taxon>Embryophyta</taxon>
        <taxon>Tracheophyta</taxon>
        <taxon>Spermatophyta</taxon>
        <taxon>Magnoliopsida</taxon>
        <taxon>eudicotyledons</taxon>
        <taxon>Gunneridae</taxon>
        <taxon>Pentapetalae</taxon>
        <taxon>asterids</taxon>
        <taxon>campanulids</taxon>
        <taxon>Asterales</taxon>
        <taxon>Asteraceae</taxon>
        <taxon>Cichorioideae</taxon>
        <taxon>Cichorieae</taxon>
        <taxon>Cichoriinae</taxon>
        <taxon>Cichorium</taxon>
    </lineage>
</organism>
<reference evidence="1 2" key="2">
    <citation type="journal article" date="2022" name="Mol. Ecol. Resour.">
        <title>The genomes of chicory, endive, great burdock and yacon provide insights into Asteraceae paleo-polyploidization history and plant inulin production.</title>
        <authorList>
            <person name="Fan W."/>
            <person name="Wang S."/>
            <person name="Wang H."/>
            <person name="Wang A."/>
            <person name="Jiang F."/>
            <person name="Liu H."/>
            <person name="Zhao H."/>
            <person name="Xu D."/>
            <person name="Zhang Y."/>
        </authorList>
    </citation>
    <scope>NUCLEOTIDE SEQUENCE [LARGE SCALE GENOMIC DNA]</scope>
    <source>
        <strain evidence="2">cv. Punajuju</strain>
        <tissue evidence="1">Leaves</tissue>
    </source>
</reference>
<gene>
    <name evidence="1" type="ORF">L2E82_34455</name>
</gene>
<protein>
    <submittedName>
        <fullName evidence="1">Uncharacterized protein</fullName>
    </submittedName>
</protein>
<proteinExistence type="predicted"/>
<evidence type="ECO:0000313" key="1">
    <source>
        <dbReference type="EMBL" id="KAI3723107.1"/>
    </source>
</evidence>
<reference evidence="2" key="1">
    <citation type="journal article" date="2022" name="Mol. Ecol. Resour.">
        <title>The genomes of chicory, endive, great burdock and yacon provide insights into Asteraceae palaeo-polyploidization history and plant inulin production.</title>
        <authorList>
            <person name="Fan W."/>
            <person name="Wang S."/>
            <person name="Wang H."/>
            <person name="Wang A."/>
            <person name="Jiang F."/>
            <person name="Liu H."/>
            <person name="Zhao H."/>
            <person name="Xu D."/>
            <person name="Zhang Y."/>
        </authorList>
    </citation>
    <scope>NUCLEOTIDE SEQUENCE [LARGE SCALE GENOMIC DNA]</scope>
    <source>
        <strain evidence="2">cv. Punajuju</strain>
    </source>
</reference>
<comment type="caution">
    <text evidence="1">The sequence shown here is derived from an EMBL/GenBank/DDBJ whole genome shotgun (WGS) entry which is preliminary data.</text>
</comment>
<dbReference type="Proteomes" id="UP001055811">
    <property type="component" value="Linkage Group LG06"/>
</dbReference>
<evidence type="ECO:0000313" key="2">
    <source>
        <dbReference type="Proteomes" id="UP001055811"/>
    </source>
</evidence>
<dbReference type="EMBL" id="CM042014">
    <property type="protein sequence ID" value="KAI3723107.1"/>
    <property type="molecule type" value="Genomic_DNA"/>
</dbReference>
<accession>A0ACB9BM57</accession>
<sequence length="67" mass="7509">MESEFGNNPISKQYFGSKIFGVLKKTRRKARQNPSSSSELDHHQSSAVDGVSCRRPTTLGTVECYFI</sequence>
<keyword evidence="2" id="KW-1185">Reference proteome</keyword>
<name>A0ACB9BM57_CICIN</name>